<sequence>MNISCDIILDLIPLVNDRVASEDSIKLVAEHIKGCESCKLEFESHTLPIRTELDDKKVVSSIKKKLFFAMSALLLIGAFIGMALNKNSHSNFMPAIIVVLGIAFVGIMIFKFDLKGDRNMKSFFVGKAIGTIIIFAILGIYLLIKYVLNLF</sequence>
<reference evidence="2" key="1">
    <citation type="submission" date="2021-01" db="EMBL/GenBank/DDBJ databases">
        <title>Genome public.</title>
        <authorList>
            <person name="Liu C."/>
            <person name="Sun Q."/>
        </authorList>
    </citation>
    <scope>NUCLEOTIDE SEQUENCE</scope>
    <source>
        <strain evidence="2">YIM B02565</strain>
    </source>
</reference>
<comment type="caution">
    <text evidence="2">The sequence shown here is derived from an EMBL/GenBank/DDBJ whole genome shotgun (WGS) entry which is preliminary data.</text>
</comment>
<keyword evidence="3" id="KW-1185">Reference proteome</keyword>
<evidence type="ECO:0000313" key="2">
    <source>
        <dbReference type="EMBL" id="MBL4932205.1"/>
    </source>
</evidence>
<keyword evidence="1" id="KW-0472">Membrane</keyword>
<dbReference type="EMBL" id="JAESWA010000022">
    <property type="protein sequence ID" value="MBL4932205.1"/>
    <property type="molecule type" value="Genomic_DNA"/>
</dbReference>
<name>A0A937K5D5_9CLOT</name>
<feature type="transmembrane region" description="Helical" evidence="1">
    <location>
        <begin position="91"/>
        <end position="112"/>
    </location>
</feature>
<evidence type="ECO:0000313" key="3">
    <source>
        <dbReference type="Proteomes" id="UP000623681"/>
    </source>
</evidence>
<keyword evidence="1" id="KW-1133">Transmembrane helix</keyword>
<gene>
    <name evidence="2" type="ORF">JK634_10340</name>
</gene>
<feature type="transmembrane region" description="Helical" evidence="1">
    <location>
        <begin position="124"/>
        <end position="144"/>
    </location>
</feature>
<keyword evidence="1" id="KW-0812">Transmembrane</keyword>
<organism evidence="2 3">
    <name type="scientific">Clostridium paridis</name>
    <dbReference type="NCBI Taxonomy" id="2803863"/>
    <lineage>
        <taxon>Bacteria</taxon>
        <taxon>Bacillati</taxon>
        <taxon>Bacillota</taxon>
        <taxon>Clostridia</taxon>
        <taxon>Eubacteriales</taxon>
        <taxon>Clostridiaceae</taxon>
        <taxon>Clostridium</taxon>
    </lineage>
</organism>
<proteinExistence type="predicted"/>
<feature type="transmembrane region" description="Helical" evidence="1">
    <location>
        <begin position="66"/>
        <end position="85"/>
    </location>
</feature>
<dbReference type="RefSeq" id="WP_202767574.1">
    <property type="nucleotide sequence ID" value="NZ_JAESWA010000022.1"/>
</dbReference>
<protein>
    <submittedName>
        <fullName evidence="2">Zf-HC2 domain-containing protein</fullName>
    </submittedName>
</protein>
<accession>A0A937K5D5</accession>
<dbReference type="Proteomes" id="UP000623681">
    <property type="component" value="Unassembled WGS sequence"/>
</dbReference>
<evidence type="ECO:0000256" key="1">
    <source>
        <dbReference type="SAM" id="Phobius"/>
    </source>
</evidence>
<dbReference type="AlphaFoldDB" id="A0A937K5D5"/>